<protein>
    <submittedName>
        <fullName evidence="1">Uncharacterized protein</fullName>
    </submittedName>
</protein>
<evidence type="ECO:0000313" key="2">
    <source>
        <dbReference type="Proteomes" id="UP001597211"/>
    </source>
</evidence>
<keyword evidence="2" id="KW-1185">Reference proteome</keyword>
<sequence length="206" mass="23302">MTQTKEVRKPWWEPKSTALLKEYARTSGGTYAAGKFRGWKYKGQHVRAPLPRGFGNCEVAITDPSNDSSGNAYVITVKYDYRPRRKLEFVLFSAKRHVMAWFAGGLRETPLPNSAMNKRFQAKASHPSLLRSVLKHEGLEELLDLHPNVHLRLRIQKSGRGTLTCTEKFKKPDVSAILANVELMKKLIFALEEQGIVGDSPTHSLR</sequence>
<accession>A0ABW3SIS3</accession>
<dbReference type="EMBL" id="JBHTKZ010000103">
    <property type="protein sequence ID" value="MFD1184499.1"/>
    <property type="molecule type" value="Genomic_DNA"/>
</dbReference>
<gene>
    <name evidence="1" type="ORF">ACFQ2Z_24520</name>
</gene>
<evidence type="ECO:0000313" key="1">
    <source>
        <dbReference type="EMBL" id="MFD1184499.1"/>
    </source>
</evidence>
<dbReference type="Proteomes" id="UP001597211">
    <property type="component" value="Unassembled WGS sequence"/>
</dbReference>
<proteinExistence type="predicted"/>
<comment type="caution">
    <text evidence="1">The sequence shown here is derived from an EMBL/GenBank/DDBJ whole genome shotgun (WGS) entry which is preliminary data.</text>
</comment>
<organism evidence="1 2">
    <name type="scientific">Paenibacillus timonensis</name>
    <dbReference type="NCBI Taxonomy" id="225915"/>
    <lineage>
        <taxon>Bacteria</taxon>
        <taxon>Bacillati</taxon>
        <taxon>Bacillota</taxon>
        <taxon>Bacilli</taxon>
        <taxon>Bacillales</taxon>
        <taxon>Paenibacillaceae</taxon>
        <taxon>Paenibacillus</taxon>
    </lineage>
</organism>
<dbReference type="RefSeq" id="WP_240271742.1">
    <property type="nucleotide sequence ID" value="NZ_JAKSXN010000113.1"/>
</dbReference>
<reference evidence="2" key="1">
    <citation type="journal article" date="2019" name="Int. J. Syst. Evol. Microbiol.">
        <title>The Global Catalogue of Microorganisms (GCM) 10K type strain sequencing project: providing services to taxonomists for standard genome sequencing and annotation.</title>
        <authorList>
            <consortium name="The Broad Institute Genomics Platform"/>
            <consortium name="The Broad Institute Genome Sequencing Center for Infectious Disease"/>
            <person name="Wu L."/>
            <person name="Ma J."/>
        </authorList>
    </citation>
    <scope>NUCLEOTIDE SEQUENCE [LARGE SCALE GENOMIC DNA]</scope>
    <source>
        <strain evidence="2">CCUG 48216</strain>
    </source>
</reference>
<name>A0ABW3SIS3_9BACL</name>